<dbReference type="InterPro" id="IPR036770">
    <property type="entry name" value="Ankyrin_rpt-contain_sf"/>
</dbReference>
<dbReference type="Pfam" id="PF00023">
    <property type="entry name" value="Ank"/>
    <property type="match status" value="1"/>
</dbReference>
<accession>F0XZG3</accession>
<dbReference type="PANTHER" id="PTHR24198:SF165">
    <property type="entry name" value="ANKYRIN REPEAT-CONTAINING PROTEIN-RELATED"/>
    <property type="match status" value="1"/>
</dbReference>
<name>F0XZG3_AURAN</name>
<proteinExistence type="predicted"/>
<dbReference type="PANTHER" id="PTHR24198">
    <property type="entry name" value="ANKYRIN REPEAT AND PROTEIN KINASE DOMAIN-CONTAINING PROTEIN"/>
    <property type="match status" value="1"/>
</dbReference>
<dbReference type="KEGG" id="aaf:AURANDRAFT_70870"/>
<dbReference type="InParanoid" id="F0XZG3"/>
<dbReference type="PROSITE" id="PS50297">
    <property type="entry name" value="ANK_REP_REGION"/>
    <property type="match status" value="3"/>
</dbReference>
<protein>
    <submittedName>
        <fullName evidence="4">Uncharacterized protein</fullName>
    </submittedName>
</protein>
<keyword evidence="2 3" id="KW-0040">ANK repeat</keyword>
<dbReference type="SUPFAM" id="SSF48403">
    <property type="entry name" value="Ankyrin repeat"/>
    <property type="match status" value="1"/>
</dbReference>
<keyword evidence="5" id="KW-1185">Reference proteome</keyword>
<dbReference type="PROSITE" id="PS50088">
    <property type="entry name" value="ANK_REPEAT"/>
    <property type="match status" value="3"/>
</dbReference>
<dbReference type="Gene3D" id="1.25.40.20">
    <property type="entry name" value="Ankyrin repeat-containing domain"/>
    <property type="match status" value="1"/>
</dbReference>
<dbReference type="SMART" id="SM00248">
    <property type="entry name" value="ANK"/>
    <property type="match status" value="3"/>
</dbReference>
<organism evidence="5">
    <name type="scientific">Aureococcus anophagefferens</name>
    <name type="common">Harmful bloom alga</name>
    <dbReference type="NCBI Taxonomy" id="44056"/>
    <lineage>
        <taxon>Eukaryota</taxon>
        <taxon>Sar</taxon>
        <taxon>Stramenopiles</taxon>
        <taxon>Ochrophyta</taxon>
        <taxon>Pelagophyceae</taxon>
        <taxon>Pelagomonadales</taxon>
        <taxon>Pelagomonadaceae</taxon>
        <taxon>Aureococcus</taxon>
    </lineage>
</organism>
<dbReference type="Pfam" id="PF12796">
    <property type="entry name" value="Ank_2"/>
    <property type="match status" value="1"/>
</dbReference>
<dbReference type="RefSeq" id="XP_009033715.1">
    <property type="nucleotide sequence ID" value="XM_009035467.1"/>
</dbReference>
<evidence type="ECO:0000256" key="3">
    <source>
        <dbReference type="PROSITE-ProRule" id="PRU00023"/>
    </source>
</evidence>
<dbReference type="EMBL" id="GL833122">
    <property type="protein sequence ID" value="EGB11336.1"/>
    <property type="molecule type" value="Genomic_DNA"/>
</dbReference>
<dbReference type="OrthoDB" id="341259at2759"/>
<evidence type="ECO:0000313" key="5">
    <source>
        <dbReference type="Proteomes" id="UP000002729"/>
    </source>
</evidence>
<dbReference type="InterPro" id="IPR002110">
    <property type="entry name" value="Ankyrin_rpt"/>
</dbReference>
<sequence>MEAEHATSSDGEGDGSSVNMDEFRESIRVDRQNFYCDWCMMVIRSSDDWNAKALDEHFEREEGKDDDERHDPNYSSEQFEGITPLHIAAMEGPASCVAVLLNHGARHDVRCYHGRTPLLYAALNGCFDESVLLLKAGADVHAHDDHGDVPFAWAARYGRPATAKLLLRHGASLDDFDGNVYDPFTDNSPAAQHHRECMGDIRALVEGVGAAGSYREYELRARVRLLALLELCAAGRATPGSRCPEVLRRLFPAPATSGGAARGRTRAARFAHSAAVNALPKALLWEVLAFWRNF</sequence>
<dbReference type="eggNOG" id="KOG0504">
    <property type="taxonomic scope" value="Eukaryota"/>
</dbReference>
<feature type="repeat" description="ANK" evidence="3">
    <location>
        <begin position="113"/>
        <end position="145"/>
    </location>
</feature>
<gene>
    <name evidence="4" type="ORF">AURANDRAFT_70870</name>
</gene>
<evidence type="ECO:0000256" key="2">
    <source>
        <dbReference type="ARBA" id="ARBA00023043"/>
    </source>
</evidence>
<feature type="repeat" description="ANK" evidence="3">
    <location>
        <begin position="80"/>
        <end position="112"/>
    </location>
</feature>
<evidence type="ECO:0000256" key="1">
    <source>
        <dbReference type="ARBA" id="ARBA00022737"/>
    </source>
</evidence>
<evidence type="ECO:0000313" key="4">
    <source>
        <dbReference type="EMBL" id="EGB11336.1"/>
    </source>
</evidence>
<feature type="repeat" description="ANK" evidence="3">
    <location>
        <begin position="146"/>
        <end position="178"/>
    </location>
</feature>
<dbReference type="GeneID" id="20227966"/>
<dbReference type="GO" id="GO:0005737">
    <property type="term" value="C:cytoplasm"/>
    <property type="evidence" value="ECO:0007669"/>
    <property type="project" value="TreeGrafter"/>
</dbReference>
<keyword evidence="1" id="KW-0677">Repeat</keyword>
<dbReference type="AlphaFoldDB" id="F0XZG3"/>
<reference evidence="4 5" key="1">
    <citation type="journal article" date="2011" name="Proc. Natl. Acad. Sci. U.S.A.">
        <title>Niche of harmful alga Aureococcus anophagefferens revealed through ecogenomics.</title>
        <authorList>
            <person name="Gobler C.J."/>
            <person name="Berry D.L."/>
            <person name="Dyhrman S.T."/>
            <person name="Wilhelm S.W."/>
            <person name="Salamov A."/>
            <person name="Lobanov A.V."/>
            <person name="Zhang Y."/>
            <person name="Collier J.L."/>
            <person name="Wurch L.L."/>
            <person name="Kustka A.B."/>
            <person name="Dill B.D."/>
            <person name="Shah M."/>
            <person name="VerBerkmoes N.C."/>
            <person name="Kuo A."/>
            <person name="Terry A."/>
            <person name="Pangilinan J."/>
            <person name="Lindquist E.A."/>
            <person name="Lucas S."/>
            <person name="Paulsen I.T."/>
            <person name="Hattenrath-Lehmann T.K."/>
            <person name="Talmage S.C."/>
            <person name="Walker E.A."/>
            <person name="Koch F."/>
            <person name="Burson A.M."/>
            <person name="Marcoval M.A."/>
            <person name="Tang Y.Z."/>
            <person name="Lecleir G.R."/>
            <person name="Coyne K.J."/>
            <person name="Berg G.M."/>
            <person name="Bertrand E.M."/>
            <person name="Saito M.A."/>
            <person name="Gladyshev V.N."/>
            <person name="Grigoriev I.V."/>
        </authorList>
    </citation>
    <scope>NUCLEOTIDE SEQUENCE [LARGE SCALE GENOMIC DNA]</scope>
    <source>
        <strain evidence="5">CCMP 1984</strain>
    </source>
</reference>
<dbReference type="Proteomes" id="UP000002729">
    <property type="component" value="Unassembled WGS sequence"/>
</dbReference>